<dbReference type="InterPro" id="IPR020930">
    <property type="entry name" value="Ribosomal_uL5_bac-type"/>
</dbReference>
<keyword evidence="2 6" id="KW-0689">Ribosomal protein</keyword>
<feature type="domain" description="Large ribosomal subunit protein uL5 N-terminal" evidence="7">
    <location>
        <begin position="22"/>
        <end position="77"/>
    </location>
</feature>
<evidence type="ECO:0000256" key="5">
    <source>
        <dbReference type="ARBA" id="ARBA00035461"/>
    </source>
</evidence>
<dbReference type="Proteomes" id="UP000231192">
    <property type="component" value="Unassembled WGS sequence"/>
</dbReference>
<keyword evidence="3 6" id="KW-0687">Ribonucleoprotein</keyword>
<evidence type="ECO:0000256" key="6">
    <source>
        <dbReference type="RuleBase" id="RU003930"/>
    </source>
</evidence>
<dbReference type="InterPro" id="IPR022803">
    <property type="entry name" value="Ribosomal_uL5_dom_sf"/>
</dbReference>
<dbReference type="EMBL" id="PFBK01000006">
    <property type="protein sequence ID" value="PIR83855.1"/>
    <property type="molecule type" value="Genomic_DNA"/>
</dbReference>
<dbReference type="PANTHER" id="PTHR11994">
    <property type="entry name" value="60S RIBOSOMAL PROTEIN L11-RELATED"/>
    <property type="match status" value="1"/>
</dbReference>
<comment type="caution">
    <text evidence="9">The sequence shown here is derived from an EMBL/GenBank/DDBJ whole genome shotgun (WGS) entry which is preliminary data.</text>
</comment>
<accession>A0A2H0UDJ7</accession>
<protein>
    <recommendedName>
        <fullName evidence="4">Large ribosomal subunit protein uL5</fullName>
    </recommendedName>
    <alternativeName>
        <fullName evidence="5">50S ribosomal protein L5</fullName>
    </alternativeName>
</protein>
<dbReference type="Gene3D" id="3.30.1440.10">
    <property type="match status" value="1"/>
</dbReference>
<gene>
    <name evidence="9" type="ORF">COU18_02125</name>
</gene>
<dbReference type="InterPro" id="IPR031309">
    <property type="entry name" value="Ribosomal_uL5_C"/>
</dbReference>
<evidence type="ECO:0000256" key="4">
    <source>
        <dbReference type="ARBA" id="ARBA00035245"/>
    </source>
</evidence>
<evidence type="ECO:0000259" key="7">
    <source>
        <dbReference type="Pfam" id="PF00281"/>
    </source>
</evidence>
<evidence type="ECO:0000256" key="1">
    <source>
        <dbReference type="ARBA" id="ARBA00008553"/>
    </source>
</evidence>
<organism evidence="9 10">
    <name type="scientific">Candidatus Kaiserbacteria bacterium CG10_big_fil_rev_8_21_14_0_10_51_14</name>
    <dbReference type="NCBI Taxonomy" id="1974610"/>
    <lineage>
        <taxon>Bacteria</taxon>
        <taxon>Candidatus Kaiseribacteriota</taxon>
    </lineage>
</organism>
<dbReference type="InterPro" id="IPR031310">
    <property type="entry name" value="Ribosomal_uL5_N"/>
</dbReference>
<dbReference type="NCBIfam" id="NF000585">
    <property type="entry name" value="PRK00010.1"/>
    <property type="match status" value="1"/>
</dbReference>
<dbReference type="Pfam" id="PF00673">
    <property type="entry name" value="Ribosomal_L5_C"/>
    <property type="match status" value="1"/>
</dbReference>
<dbReference type="GO" id="GO:0006412">
    <property type="term" value="P:translation"/>
    <property type="evidence" value="ECO:0007669"/>
    <property type="project" value="InterPro"/>
</dbReference>
<sequence>MATQTVHTKTFDALKGEFGYKNVMQAPRLVKIVVSSGVGSQKDKKKLELIVDRLARITGQAPAARGAKKSIANFKVRVGDVAGYTITLRGERMQNFFDKLIHIVLPRVKDFRGIKPSAIDEMGNISIGLKEHTVFPETSDEDSKDIFGLAITIVTTAKNKKEAESFLRHLGVPLKEAESKK</sequence>
<dbReference type="GO" id="GO:0003735">
    <property type="term" value="F:structural constituent of ribosome"/>
    <property type="evidence" value="ECO:0007669"/>
    <property type="project" value="InterPro"/>
</dbReference>
<evidence type="ECO:0000259" key="8">
    <source>
        <dbReference type="Pfam" id="PF00673"/>
    </source>
</evidence>
<evidence type="ECO:0000313" key="10">
    <source>
        <dbReference type="Proteomes" id="UP000231192"/>
    </source>
</evidence>
<dbReference type="GO" id="GO:0005840">
    <property type="term" value="C:ribosome"/>
    <property type="evidence" value="ECO:0007669"/>
    <property type="project" value="UniProtKB-KW"/>
</dbReference>
<reference evidence="10" key="1">
    <citation type="submission" date="2017-09" db="EMBL/GenBank/DDBJ databases">
        <title>Depth-based differentiation of microbial function through sediment-hosted aquifers and enrichment of novel symbionts in the deep terrestrial subsurface.</title>
        <authorList>
            <person name="Probst A.J."/>
            <person name="Ladd B."/>
            <person name="Jarett J.K."/>
            <person name="Geller-Mcgrath D.E."/>
            <person name="Sieber C.M.K."/>
            <person name="Emerson J.B."/>
            <person name="Anantharaman K."/>
            <person name="Thomas B.C."/>
            <person name="Malmstrom R."/>
            <person name="Stieglmeier M."/>
            <person name="Klingl A."/>
            <person name="Woyke T."/>
            <person name="Ryan C.M."/>
            <person name="Banfield J.F."/>
        </authorList>
    </citation>
    <scope>NUCLEOTIDE SEQUENCE [LARGE SCALE GENOMIC DNA]</scope>
</reference>
<dbReference type="Pfam" id="PF00281">
    <property type="entry name" value="Ribosomal_L5"/>
    <property type="match status" value="1"/>
</dbReference>
<feature type="domain" description="Large ribosomal subunit protein uL5 C-terminal" evidence="8">
    <location>
        <begin position="83"/>
        <end position="173"/>
    </location>
</feature>
<evidence type="ECO:0000256" key="3">
    <source>
        <dbReference type="ARBA" id="ARBA00023274"/>
    </source>
</evidence>
<proteinExistence type="inferred from homology"/>
<comment type="similarity">
    <text evidence="1 6">Belongs to the universal ribosomal protein uL5 family.</text>
</comment>
<evidence type="ECO:0000256" key="2">
    <source>
        <dbReference type="ARBA" id="ARBA00022980"/>
    </source>
</evidence>
<dbReference type="InterPro" id="IPR002132">
    <property type="entry name" value="Ribosomal_uL5"/>
</dbReference>
<dbReference type="FunFam" id="3.30.1440.10:FF:000001">
    <property type="entry name" value="50S ribosomal protein L5"/>
    <property type="match status" value="1"/>
</dbReference>
<dbReference type="SUPFAM" id="SSF55282">
    <property type="entry name" value="RL5-like"/>
    <property type="match status" value="1"/>
</dbReference>
<dbReference type="AlphaFoldDB" id="A0A2H0UDJ7"/>
<dbReference type="GO" id="GO:1990904">
    <property type="term" value="C:ribonucleoprotein complex"/>
    <property type="evidence" value="ECO:0007669"/>
    <property type="project" value="UniProtKB-KW"/>
</dbReference>
<evidence type="ECO:0000313" key="9">
    <source>
        <dbReference type="EMBL" id="PIR83855.1"/>
    </source>
</evidence>
<dbReference type="PIRSF" id="PIRSF002161">
    <property type="entry name" value="Ribosomal_L5"/>
    <property type="match status" value="1"/>
</dbReference>
<name>A0A2H0UDJ7_9BACT</name>